<accession>A0A2A9CTK3</accession>
<reference evidence="1 2" key="1">
    <citation type="submission" date="2017-10" db="EMBL/GenBank/DDBJ databases">
        <title>Sequencing the genomes of 1000 actinobacteria strains.</title>
        <authorList>
            <person name="Klenk H.-P."/>
        </authorList>
    </citation>
    <scope>NUCLEOTIDE SEQUENCE [LARGE SCALE GENOMIC DNA]</scope>
    <source>
        <strain evidence="1 2">DSM 15597</strain>
    </source>
</reference>
<evidence type="ECO:0000313" key="1">
    <source>
        <dbReference type="EMBL" id="PFG17754.1"/>
    </source>
</evidence>
<name>A0A2A9CTK3_9ACTN</name>
<dbReference type="Proteomes" id="UP000226079">
    <property type="component" value="Unassembled WGS sequence"/>
</dbReference>
<dbReference type="EMBL" id="PDJC01000001">
    <property type="protein sequence ID" value="PFG17754.1"/>
    <property type="molecule type" value="Genomic_DNA"/>
</dbReference>
<proteinExistence type="predicted"/>
<sequence length="114" mass="11081">MLVATVVCLSLLLGVGVALVVGYSAAAQKANAAADLVALSGASAQATGEGACRGAARAAQANAVRLSGCRVVGDLLEFAVAVEVEVSVPHALPGLPDHLVARATAGRTAPDPPG</sequence>
<gene>
    <name evidence="1" type="ORF">ATK74_2328</name>
</gene>
<dbReference type="AlphaFoldDB" id="A0A2A9CTK3"/>
<organism evidence="1 2">
    <name type="scientific">Propionicimonas paludicola</name>
    <dbReference type="NCBI Taxonomy" id="185243"/>
    <lineage>
        <taxon>Bacteria</taxon>
        <taxon>Bacillati</taxon>
        <taxon>Actinomycetota</taxon>
        <taxon>Actinomycetes</taxon>
        <taxon>Propionibacteriales</taxon>
        <taxon>Nocardioidaceae</taxon>
        <taxon>Propionicimonas</taxon>
    </lineage>
</organism>
<protein>
    <submittedName>
        <fullName evidence="1">Secretion/DNA translocation related TadE-like protein</fullName>
    </submittedName>
</protein>
<evidence type="ECO:0000313" key="2">
    <source>
        <dbReference type="Proteomes" id="UP000226079"/>
    </source>
</evidence>
<keyword evidence="2" id="KW-1185">Reference proteome</keyword>
<comment type="caution">
    <text evidence="1">The sequence shown here is derived from an EMBL/GenBank/DDBJ whole genome shotgun (WGS) entry which is preliminary data.</text>
</comment>